<keyword evidence="1" id="KW-0812">Transmembrane</keyword>
<sequence>MFPSSAPRGSILIVVLFVILVMGYLATSLMMVRWSNQSSLSRNVLGVQAWFMAQSANEWALTQLYPLNVSAPDVGELCSSVVSGAVPNVTQGTNCRLNTMSCSLIGSFNAGTAEEESLFRVNAIAICGSGSAQVQRQQEVWVRN</sequence>
<dbReference type="OrthoDB" id="6401889at2"/>
<keyword evidence="3" id="KW-1185">Reference proteome</keyword>
<keyword evidence="1" id="KW-0472">Membrane</keyword>
<feature type="transmembrane region" description="Helical" evidence="1">
    <location>
        <begin position="12"/>
        <end position="32"/>
    </location>
</feature>
<dbReference type="Proteomes" id="UP000016567">
    <property type="component" value="Unassembled WGS sequence"/>
</dbReference>
<accession>U3C212</accession>
<dbReference type="STRING" id="1219077.VAZ01S_026_00250"/>
<protein>
    <recommendedName>
        <fullName evidence="4">MSHA biogenesis protein MshP</fullName>
    </recommendedName>
</protein>
<comment type="caution">
    <text evidence="2">The sequence shown here is derived from an EMBL/GenBank/DDBJ whole genome shotgun (WGS) entry which is preliminary data.</text>
</comment>
<gene>
    <name evidence="2" type="ORF">VAZ01S_026_00250</name>
</gene>
<proteinExistence type="predicted"/>
<keyword evidence="1" id="KW-1133">Transmembrane helix</keyword>
<reference evidence="2 3" key="1">
    <citation type="submission" date="2013-09" db="EMBL/GenBank/DDBJ databases">
        <title>Whole genome shotgun sequence of Vibrio azureus NBRC 104587.</title>
        <authorList>
            <person name="Isaki S."/>
            <person name="Hosoyama A."/>
            <person name="Numata M."/>
            <person name="Hashimoto M."/>
            <person name="Hosoyama Y."/>
            <person name="Tsuchikane K."/>
            <person name="Noguchi M."/>
            <person name="Hirakata S."/>
            <person name="Ichikawa N."/>
            <person name="Ohji S."/>
            <person name="Yamazoe A."/>
            <person name="Fujita N."/>
        </authorList>
    </citation>
    <scope>NUCLEOTIDE SEQUENCE [LARGE SCALE GENOMIC DNA]</scope>
    <source>
        <strain evidence="2 3">NBRC 104587</strain>
    </source>
</reference>
<dbReference type="EMBL" id="BATL01000026">
    <property type="protein sequence ID" value="GAD75519.1"/>
    <property type="molecule type" value="Genomic_DNA"/>
</dbReference>
<evidence type="ECO:0000256" key="1">
    <source>
        <dbReference type="SAM" id="Phobius"/>
    </source>
</evidence>
<organism evidence="2 3">
    <name type="scientific">Vibrio azureus NBRC 104587</name>
    <dbReference type="NCBI Taxonomy" id="1219077"/>
    <lineage>
        <taxon>Bacteria</taxon>
        <taxon>Pseudomonadati</taxon>
        <taxon>Pseudomonadota</taxon>
        <taxon>Gammaproteobacteria</taxon>
        <taxon>Vibrionales</taxon>
        <taxon>Vibrionaceae</taxon>
        <taxon>Vibrio</taxon>
    </lineage>
</organism>
<dbReference type="AlphaFoldDB" id="U3C212"/>
<evidence type="ECO:0000313" key="3">
    <source>
        <dbReference type="Proteomes" id="UP000016567"/>
    </source>
</evidence>
<dbReference type="eggNOG" id="ENOG5033HWU">
    <property type="taxonomic scope" value="Bacteria"/>
</dbReference>
<dbReference type="RefSeq" id="WP_021709278.1">
    <property type="nucleotide sequence ID" value="NZ_BAOB01000053.1"/>
</dbReference>
<evidence type="ECO:0008006" key="4">
    <source>
        <dbReference type="Google" id="ProtNLM"/>
    </source>
</evidence>
<evidence type="ECO:0000313" key="2">
    <source>
        <dbReference type="EMBL" id="GAD75519.1"/>
    </source>
</evidence>
<name>U3C212_9VIBR</name>